<organism evidence="11 12">
    <name type="scientific">Sugiyamaella lignohabitans</name>
    <dbReference type="NCBI Taxonomy" id="796027"/>
    <lineage>
        <taxon>Eukaryota</taxon>
        <taxon>Fungi</taxon>
        <taxon>Dikarya</taxon>
        <taxon>Ascomycota</taxon>
        <taxon>Saccharomycotina</taxon>
        <taxon>Dipodascomycetes</taxon>
        <taxon>Dipodascales</taxon>
        <taxon>Trichomonascaceae</taxon>
        <taxon>Sugiyamaella</taxon>
    </lineage>
</organism>
<dbReference type="Pfam" id="PF07798">
    <property type="entry name" value="CCDC90-like"/>
    <property type="match status" value="1"/>
</dbReference>
<evidence type="ECO:0000256" key="5">
    <source>
        <dbReference type="ARBA" id="ARBA00023054"/>
    </source>
</evidence>
<dbReference type="Gene3D" id="1.20.5.340">
    <property type="match status" value="1"/>
</dbReference>
<evidence type="ECO:0000256" key="6">
    <source>
        <dbReference type="ARBA" id="ARBA00023128"/>
    </source>
</evidence>
<evidence type="ECO:0000256" key="9">
    <source>
        <dbReference type="SAM" id="MobiDB-lite"/>
    </source>
</evidence>
<evidence type="ECO:0000256" key="7">
    <source>
        <dbReference type="ARBA" id="ARBA00023136"/>
    </source>
</evidence>
<gene>
    <name evidence="11" type="ORF">AWJ20_5239</name>
</gene>
<sequence>MIATCAKRKTVLSGSRCVGRLAEPLLRASGARLAPAAIDTSSIQVGLGSVIVRRSLSSSRNVDYVNGIKGDLKSSFVGRSLNHVRVFNRTFASGPPPSVDMSEPGGEKSNWNNGKIDASSRPLHMTAQNQKQNEKNQSDKQVSTESSQDKNSGDENQKQQSETSNESNSDNKAEKREEGSTGDRETQNQSQNQGANTDPQPEEHVTGSSSQDQTPIGMNSYLNTPESSGSGNAAAVGSDNLFNPGNSTGSFTEPTTSIEIALPTERSEGSGNEDAFQSQRYFQYFDTQKIYSSLKYSGYTSGQADVLMRTMRDLLSRALTECQENAIPQWAAENEAYLFEAACSELKNEIQTSRQAQAEQFRADLGRLQRDVELLQHEIDEVMNTLKMEIDMEINERKNATRAEENAIQLKIQELNNKITIEINSDVKSEIEGLRWQTTRRGLMAVIFVAFILLANISINKKDSKPVVKRPEVVSGEEIYVPVLTTSEVDDVEDRRVETLR</sequence>
<name>A0A167ENA5_9ASCO</name>
<dbReference type="GO" id="GO:0005739">
    <property type="term" value="C:mitochondrion"/>
    <property type="evidence" value="ECO:0007669"/>
    <property type="project" value="UniProtKB-SubCell"/>
</dbReference>
<reference evidence="11 12" key="1">
    <citation type="submission" date="2016-02" db="EMBL/GenBank/DDBJ databases">
        <title>Complete genome sequence and transcriptome regulation of the pentose utilising yeast Sugiyamaella lignohabitans.</title>
        <authorList>
            <person name="Bellasio M."/>
            <person name="Peymann A."/>
            <person name="Valli M."/>
            <person name="Sipitzky M."/>
            <person name="Graf A."/>
            <person name="Sauer M."/>
            <person name="Marx H."/>
            <person name="Mattanovich D."/>
        </authorList>
    </citation>
    <scope>NUCLEOTIDE SEQUENCE [LARGE SCALE GENOMIC DNA]</scope>
    <source>
        <strain evidence="11 12">CBS 10342</strain>
    </source>
</reference>
<evidence type="ECO:0000256" key="10">
    <source>
        <dbReference type="SAM" id="Phobius"/>
    </source>
</evidence>
<dbReference type="KEGG" id="slb:AWJ20_5239"/>
<evidence type="ECO:0000256" key="2">
    <source>
        <dbReference type="ARBA" id="ARBA00004370"/>
    </source>
</evidence>
<dbReference type="PANTHER" id="PTHR14360:SF12">
    <property type="entry name" value="MOZ PROTEIN REPRESENTS A CHROMATIN-ASSOCIATED ACETYLTRANSFERASE"/>
    <property type="match status" value="1"/>
</dbReference>
<accession>A0A167ENA5</accession>
<evidence type="ECO:0000313" key="12">
    <source>
        <dbReference type="Proteomes" id="UP000189580"/>
    </source>
</evidence>
<feature type="compositionally biased region" description="Polar residues" evidence="9">
    <location>
        <begin position="206"/>
        <end position="226"/>
    </location>
</feature>
<feature type="compositionally biased region" description="Polar residues" evidence="9">
    <location>
        <begin position="240"/>
        <end position="254"/>
    </location>
</feature>
<keyword evidence="6" id="KW-0496">Mitochondrion</keyword>
<proteinExistence type="predicted"/>
<comment type="subcellular location">
    <subcellularLocation>
        <location evidence="2">Membrane</location>
    </subcellularLocation>
    <subcellularLocation>
        <location evidence="1">Mitochondrion</location>
    </subcellularLocation>
</comment>
<dbReference type="RefSeq" id="XP_018736751.1">
    <property type="nucleotide sequence ID" value="XM_018882367.1"/>
</dbReference>
<keyword evidence="12" id="KW-1185">Reference proteome</keyword>
<feature type="region of interest" description="Disordered" evidence="9">
    <location>
        <begin position="89"/>
        <end position="254"/>
    </location>
</feature>
<dbReference type="GO" id="GO:0016020">
    <property type="term" value="C:membrane"/>
    <property type="evidence" value="ECO:0007669"/>
    <property type="project" value="UniProtKB-SubCell"/>
</dbReference>
<evidence type="ECO:0000256" key="8">
    <source>
        <dbReference type="SAM" id="Coils"/>
    </source>
</evidence>
<feature type="coiled-coil region" evidence="8">
    <location>
        <begin position="358"/>
        <end position="418"/>
    </location>
</feature>
<dbReference type="InterPro" id="IPR024461">
    <property type="entry name" value="CCDC90-like"/>
</dbReference>
<evidence type="ECO:0008006" key="13">
    <source>
        <dbReference type="Google" id="ProtNLM"/>
    </source>
</evidence>
<keyword evidence="5 8" id="KW-0175">Coiled coil</keyword>
<dbReference type="OrthoDB" id="5424147at2759"/>
<keyword evidence="4 10" id="KW-1133">Transmembrane helix</keyword>
<evidence type="ECO:0000256" key="3">
    <source>
        <dbReference type="ARBA" id="ARBA00022692"/>
    </source>
</evidence>
<feature type="compositionally biased region" description="Polar residues" evidence="9">
    <location>
        <begin position="158"/>
        <end position="168"/>
    </location>
</feature>
<feature type="compositionally biased region" description="Polar residues" evidence="9">
    <location>
        <begin position="187"/>
        <end position="199"/>
    </location>
</feature>
<dbReference type="GeneID" id="30037459"/>
<protein>
    <recommendedName>
        <fullName evidence="13">MOZ protein represents a chromatin-associated acetyltransferase</fullName>
    </recommendedName>
</protein>
<keyword evidence="3 10" id="KW-0812">Transmembrane</keyword>
<evidence type="ECO:0000313" key="11">
    <source>
        <dbReference type="EMBL" id="ANB14274.1"/>
    </source>
</evidence>
<dbReference type="EMBL" id="CP014502">
    <property type="protein sequence ID" value="ANB14274.1"/>
    <property type="molecule type" value="Genomic_DNA"/>
</dbReference>
<dbReference type="PANTHER" id="PTHR14360">
    <property type="entry name" value="PROTEIN FMP32, MITOCHONDRIAL"/>
    <property type="match status" value="1"/>
</dbReference>
<keyword evidence="7 10" id="KW-0472">Membrane</keyword>
<feature type="compositionally biased region" description="Basic and acidic residues" evidence="9">
    <location>
        <begin position="169"/>
        <end position="186"/>
    </location>
</feature>
<dbReference type="AlphaFoldDB" id="A0A167ENA5"/>
<dbReference type="Proteomes" id="UP000189580">
    <property type="component" value="Chromosome d"/>
</dbReference>
<feature type="compositionally biased region" description="Basic and acidic residues" evidence="9">
    <location>
        <begin position="147"/>
        <end position="157"/>
    </location>
</feature>
<feature type="transmembrane region" description="Helical" evidence="10">
    <location>
        <begin position="442"/>
        <end position="459"/>
    </location>
</feature>
<evidence type="ECO:0000256" key="4">
    <source>
        <dbReference type="ARBA" id="ARBA00022989"/>
    </source>
</evidence>
<feature type="compositionally biased region" description="Low complexity" evidence="9">
    <location>
        <begin position="227"/>
        <end position="238"/>
    </location>
</feature>
<evidence type="ECO:0000256" key="1">
    <source>
        <dbReference type="ARBA" id="ARBA00004173"/>
    </source>
</evidence>